<evidence type="ECO:0000256" key="9">
    <source>
        <dbReference type="PIRSR" id="PIRSR000112-1"/>
    </source>
</evidence>
<sequence length="358" mass="38646">MNRVILSPAKYVQGPHVLNELASLVMHLGTRALVIIDKTISEKVSIDFSDSVFKKIELFSGECCYEEIERLGLLVKEKSIDVVIGVGGGKVIDSAKAISHLQNIAVVVCPTAASSDAPTSALSVVYKQSGEFLEYLPLRKNPDLVVVDSHIIAKAPTRLLVAGIGDALATYFEARVNYQYQRTTMAGGIPSLSAFTLAKLAYETLLKFGLDAKRSVDNGEVTLALENIIEANTYLSGIGFESSGLAAAHAIHNGFSQLNECHHLLHGEKVAFGTIVQLVLERSDTDELKAIIKFCRELGLPTTLKEMGISKIELAHLKVVADAACESSETIHNMPFTIKPSDLVQAIITANEISSKLV</sequence>
<dbReference type="AlphaFoldDB" id="A0AA47JM72"/>
<keyword evidence="9" id="KW-0862">Zinc</keyword>
<dbReference type="RefSeq" id="WP_031428128.1">
    <property type="nucleotide sequence ID" value="NZ_CP034286.1"/>
</dbReference>
<comment type="similarity">
    <text evidence="1">Belongs to the iron-containing alcohol dehydrogenase family.</text>
</comment>
<comment type="cofactor">
    <cofactor evidence="9">
        <name>Zn(2+)</name>
        <dbReference type="ChEBI" id="CHEBI:29105"/>
    </cofactor>
    <text evidence="9">Binds 1 zinc ion per subunit.</text>
</comment>
<comment type="pathway">
    <text evidence="5">Polyol metabolism; glycerol fermentation; glycerone phosphate from glycerol (oxidative route): step 1/2.</text>
</comment>
<dbReference type="Proteomes" id="UP001156560">
    <property type="component" value="Chromosome 2"/>
</dbReference>
<comment type="catalytic activity">
    <reaction evidence="8">
        <text>glycerol + NAD(+) = dihydroxyacetone + NADH + H(+)</text>
        <dbReference type="Rhea" id="RHEA:13769"/>
        <dbReference type="ChEBI" id="CHEBI:15378"/>
        <dbReference type="ChEBI" id="CHEBI:16016"/>
        <dbReference type="ChEBI" id="CHEBI:17754"/>
        <dbReference type="ChEBI" id="CHEBI:57540"/>
        <dbReference type="ChEBI" id="CHEBI:57945"/>
        <dbReference type="EC" id="1.1.1.6"/>
    </reaction>
</comment>
<evidence type="ECO:0000313" key="13">
    <source>
        <dbReference type="EMBL" id="WAT93366.1"/>
    </source>
</evidence>
<protein>
    <recommendedName>
        <fullName evidence="7">Glycerol dehydrogenase</fullName>
        <ecNumber evidence="6">1.1.1.6</ecNumber>
    </recommendedName>
</protein>
<organism evidence="13 14">
    <name type="scientific">Vibrio parahaemolyticus</name>
    <dbReference type="NCBI Taxonomy" id="670"/>
    <lineage>
        <taxon>Bacteria</taxon>
        <taxon>Pseudomonadati</taxon>
        <taxon>Pseudomonadota</taxon>
        <taxon>Gammaproteobacteria</taxon>
        <taxon>Vibrionales</taxon>
        <taxon>Vibrionaceae</taxon>
        <taxon>Vibrio</taxon>
    </lineage>
</organism>
<dbReference type="Gene3D" id="3.40.50.1970">
    <property type="match status" value="1"/>
</dbReference>
<evidence type="ECO:0000256" key="1">
    <source>
        <dbReference type="ARBA" id="ARBA00007358"/>
    </source>
</evidence>
<feature type="binding site" evidence="11">
    <location>
        <position position="126"/>
    </location>
    <ligand>
        <name>NAD(+)</name>
        <dbReference type="ChEBI" id="CHEBI:57540"/>
    </ligand>
</feature>
<keyword evidence="4 11" id="KW-0520">NAD</keyword>
<gene>
    <name evidence="13" type="ORF">O1Q84_20455</name>
</gene>
<evidence type="ECO:0000256" key="3">
    <source>
        <dbReference type="ARBA" id="ARBA00023002"/>
    </source>
</evidence>
<evidence type="ECO:0000313" key="14">
    <source>
        <dbReference type="Proteomes" id="UP001156560"/>
    </source>
</evidence>
<dbReference type="CDD" id="cd08170">
    <property type="entry name" value="GlyDH"/>
    <property type="match status" value="1"/>
</dbReference>
<proteinExistence type="inferred from homology"/>
<feature type="binding site" evidence="9">
    <location>
        <position position="266"/>
    </location>
    <ligand>
        <name>glycerol</name>
        <dbReference type="ChEBI" id="CHEBI:17754"/>
    </ligand>
</feature>
<feature type="binding site" evidence="9">
    <location>
        <position position="166"/>
    </location>
    <ligand>
        <name>glycerol</name>
        <dbReference type="ChEBI" id="CHEBI:17754"/>
    </ligand>
</feature>
<feature type="binding site" evidence="11">
    <location>
        <position position="37"/>
    </location>
    <ligand>
        <name>NAD(+)</name>
        <dbReference type="ChEBI" id="CHEBI:57540"/>
    </ligand>
</feature>
<evidence type="ECO:0000256" key="8">
    <source>
        <dbReference type="ARBA" id="ARBA00049006"/>
    </source>
</evidence>
<evidence type="ECO:0000256" key="2">
    <source>
        <dbReference type="ARBA" id="ARBA00022723"/>
    </source>
</evidence>
<dbReference type="InterPro" id="IPR018211">
    <property type="entry name" value="ADH_Fe_CS"/>
</dbReference>
<dbReference type="PIRSF" id="PIRSF000112">
    <property type="entry name" value="Glycerol_dehydrogenase"/>
    <property type="match status" value="1"/>
</dbReference>
<dbReference type="InterPro" id="IPR001670">
    <property type="entry name" value="ADH_Fe/GldA"/>
</dbReference>
<feature type="binding site" evidence="11">
    <location>
        <position position="120"/>
    </location>
    <ligand>
        <name>NAD(+)</name>
        <dbReference type="ChEBI" id="CHEBI:57540"/>
    </ligand>
</feature>
<feature type="domain" description="Alcohol dehydrogenase iron-type/glycerol dehydrogenase GldA" evidence="12">
    <location>
        <begin position="8"/>
        <end position="148"/>
    </location>
</feature>
<dbReference type="GO" id="GO:0005829">
    <property type="term" value="C:cytosol"/>
    <property type="evidence" value="ECO:0007669"/>
    <property type="project" value="TreeGrafter"/>
</dbReference>
<dbReference type="GO" id="GO:0046872">
    <property type="term" value="F:metal ion binding"/>
    <property type="evidence" value="ECO:0007669"/>
    <property type="project" value="UniProtKB-KW"/>
</dbReference>
<dbReference type="SUPFAM" id="SSF56796">
    <property type="entry name" value="Dehydroquinate synthase-like"/>
    <property type="match status" value="1"/>
</dbReference>
<dbReference type="NCBIfam" id="NF006941">
    <property type="entry name" value="PRK09423.1"/>
    <property type="match status" value="1"/>
</dbReference>
<keyword evidence="3" id="KW-0560">Oxidoreductase</keyword>
<keyword evidence="2 9" id="KW-0479">Metal-binding</keyword>
<dbReference type="EMBL" id="CP114195">
    <property type="protein sequence ID" value="WAT93366.1"/>
    <property type="molecule type" value="Genomic_DNA"/>
</dbReference>
<dbReference type="PANTHER" id="PTHR43616:SF5">
    <property type="entry name" value="GLYCEROL DEHYDROGENASE 1"/>
    <property type="match status" value="1"/>
</dbReference>
<feature type="binding site" evidence="9">
    <location>
        <position position="249"/>
    </location>
    <ligand>
        <name>glycerol</name>
        <dbReference type="ChEBI" id="CHEBI:17754"/>
    </ligand>
</feature>
<dbReference type="InterPro" id="IPR016205">
    <property type="entry name" value="Glycerol_DH"/>
</dbReference>
<evidence type="ECO:0000256" key="10">
    <source>
        <dbReference type="PIRSR" id="PIRSR000112-2"/>
    </source>
</evidence>
<dbReference type="GO" id="GO:0008888">
    <property type="term" value="F:glycerol dehydrogenase (NAD+) activity"/>
    <property type="evidence" value="ECO:0007669"/>
    <property type="project" value="UniProtKB-EC"/>
</dbReference>
<feature type="binding site" evidence="10">
    <location>
        <position position="116"/>
    </location>
    <ligand>
        <name>glycerol</name>
        <dbReference type="ChEBI" id="CHEBI:17754"/>
    </ligand>
</feature>
<dbReference type="Gene3D" id="1.20.1090.10">
    <property type="entry name" value="Dehydroquinate synthase-like - alpha domain"/>
    <property type="match status" value="1"/>
</dbReference>
<evidence type="ECO:0000256" key="6">
    <source>
        <dbReference type="ARBA" id="ARBA00039147"/>
    </source>
</evidence>
<reference evidence="13" key="1">
    <citation type="submission" date="2022-12" db="EMBL/GenBank/DDBJ databases">
        <title>Vibrio parahaemolyticus become highly virulent by producing novel Tc toxins.</title>
        <authorList>
            <person name="Yang F."/>
            <person name="You Y."/>
            <person name="Lai Q."/>
            <person name="Xu L."/>
            <person name="Li F."/>
        </authorList>
    </citation>
    <scope>NUCLEOTIDE SEQUENCE</scope>
    <source>
        <strain evidence="13">Vp-HL-202005</strain>
    </source>
</reference>
<name>A0AA47JM72_VIBPH</name>
<dbReference type="Pfam" id="PF00465">
    <property type="entry name" value="Fe-ADH"/>
    <property type="match status" value="1"/>
</dbReference>
<evidence type="ECO:0000259" key="12">
    <source>
        <dbReference type="Pfam" id="PF00465"/>
    </source>
</evidence>
<feature type="binding site" evidence="11">
    <location>
        <position position="122"/>
    </location>
    <ligand>
        <name>NAD(+)</name>
        <dbReference type="ChEBI" id="CHEBI:57540"/>
    </ligand>
</feature>
<feature type="binding site" evidence="11">
    <location>
        <begin position="89"/>
        <end position="93"/>
    </location>
    <ligand>
        <name>NAD(+)</name>
        <dbReference type="ChEBI" id="CHEBI:57540"/>
    </ligand>
</feature>
<feature type="binding site" evidence="11">
    <location>
        <begin position="111"/>
        <end position="114"/>
    </location>
    <ligand>
        <name>NAD(+)</name>
        <dbReference type="ChEBI" id="CHEBI:57540"/>
    </ligand>
</feature>
<dbReference type="EC" id="1.1.1.6" evidence="6"/>
<evidence type="ECO:0000256" key="4">
    <source>
        <dbReference type="ARBA" id="ARBA00023027"/>
    </source>
</evidence>
<evidence type="ECO:0000256" key="11">
    <source>
        <dbReference type="PIRSR" id="PIRSR000112-3"/>
    </source>
</evidence>
<evidence type="ECO:0000256" key="7">
    <source>
        <dbReference type="ARBA" id="ARBA00040132"/>
    </source>
</evidence>
<dbReference type="PANTHER" id="PTHR43616">
    <property type="entry name" value="GLYCEROL DEHYDROGENASE"/>
    <property type="match status" value="1"/>
</dbReference>
<dbReference type="PROSITE" id="PS00913">
    <property type="entry name" value="ADH_IRON_1"/>
    <property type="match status" value="1"/>
</dbReference>
<evidence type="ECO:0000256" key="5">
    <source>
        <dbReference type="ARBA" id="ARBA00037918"/>
    </source>
</evidence>
<accession>A0AA47JM72</accession>